<dbReference type="PANTHER" id="PTHR47942:SF35">
    <property type="entry name" value="OS09G0110200 PROTEIN"/>
    <property type="match status" value="1"/>
</dbReference>
<comment type="caution">
    <text evidence="3">The sequence shown here is derived from an EMBL/GenBank/DDBJ whole genome shotgun (WGS) entry which is preliminary data.</text>
</comment>
<organism evidence="3 4">
    <name type="scientific">Senna tora</name>
    <dbReference type="NCBI Taxonomy" id="362788"/>
    <lineage>
        <taxon>Eukaryota</taxon>
        <taxon>Viridiplantae</taxon>
        <taxon>Streptophyta</taxon>
        <taxon>Embryophyta</taxon>
        <taxon>Tracheophyta</taxon>
        <taxon>Spermatophyta</taxon>
        <taxon>Magnoliopsida</taxon>
        <taxon>eudicotyledons</taxon>
        <taxon>Gunneridae</taxon>
        <taxon>Pentapetalae</taxon>
        <taxon>rosids</taxon>
        <taxon>fabids</taxon>
        <taxon>Fabales</taxon>
        <taxon>Fabaceae</taxon>
        <taxon>Caesalpinioideae</taxon>
        <taxon>Cassia clade</taxon>
        <taxon>Senna</taxon>
    </lineage>
</organism>
<evidence type="ECO:0000313" key="4">
    <source>
        <dbReference type="Proteomes" id="UP000634136"/>
    </source>
</evidence>
<evidence type="ECO:0000313" key="3">
    <source>
        <dbReference type="EMBL" id="KAF7816865.1"/>
    </source>
</evidence>
<dbReference type="OrthoDB" id="185373at2759"/>
<dbReference type="Pfam" id="PF01535">
    <property type="entry name" value="PPR"/>
    <property type="match status" value="3"/>
</dbReference>
<dbReference type="EMBL" id="JAAIUW010000009">
    <property type="protein sequence ID" value="KAF7816865.1"/>
    <property type="molecule type" value="Genomic_DNA"/>
</dbReference>
<dbReference type="PANTHER" id="PTHR47942">
    <property type="entry name" value="TETRATRICOPEPTIDE REPEAT (TPR)-LIKE SUPERFAMILY PROTEIN-RELATED"/>
    <property type="match status" value="1"/>
</dbReference>
<dbReference type="Proteomes" id="UP000634136">
    <property type="component" value="Unassembled WGS sequence"/>
</dbReference>
<name>A0A834T7T1_9FABA</name>
<proteinExistence type="predicted"/>
<protein>
    <submittedName>
        <fullName evidence="3">Pentatricopeptide repeat-containing protein</fullName>
    </submittedName>
</protein>
<dbReference type="Pfam" id="PF13041">
    <property type="entry name" value="PPR_2"/>
    <property type="match status" value="2"/>
</dbReference>
<feature type="repeat" description="PPR" evidence="2">
    <location>
        <begin position="249"/>
        <end position="283"/>
    </location>
</feature>
<feature type="repeat" description="PPR" evidence="2">
    <location>
        <begin position="422"/>
        <end position="456"/>
    </location>
</feature>
<evidence type="ECO:0000256" key="2">
    <source>
        <dbReference type="PROSITE-ProRule" id="PRU00708"/>
    </source>
</evidence>
<reference evidence="3" key="1">
    <citation type="submission" date="2020-09" db="EMBL/GenBank/DDBJ databases">
        <title>Genome-Enabled Discovery of Anthraquinone Biosynthesis in Senna tora.</title>
        <authorList>
            <person name="Kang S.-H."/>
            <person name="Pandey R.P."/>
            <person name="Lee C.-M."/>
            <person name="Sim J.-S."/>
            <person name="Jeong J.-T."/>
            <person name="Choi B.-S."/>
            <person name="Jung M."/>
            <person name="Ginzburg D."/>
            <person name="Zhao K."/>
            <person name="Won S.Y."/>
            <person name="Oh T.-J."/>
            <person name="Yu Y."/>
            <person name="Kim N.-H."/>
            <person name="Lee O.R."/>
            <person name="Lee T.-H."/>
            <person name="Bashyal P."/>
            <person name="Kim T.-S."/>
            <person name="Lee W.-H."/>
            <person name="Kawkins C."/>
            <person name="Kim C.-K."/>
            <person name="Kim J.S."/>
            <person name="Ahn B.O."/>
            <person name="Rhee S.Y."/>
            <person name="Sohng J.K."/>
        </authorList>
    </citation>
    <scope>NUCLEOTIDE SEQUENCE</scope>
    <source>
        <tissue evidence="3">Leaf</tissue>
    </source>
</reference>
<dbReference type="PROSITE" id="PS51375">
    <property type="entry name" value="PPR"/>
    <property type="match status" value="7"/>
</dbReference>
<feature type="repeat" description="PPR" evidence="2">
    <location>
        <begin position="352"/>
        <end position="386"/>
    </location>
</feature>
<keyword evidence="4" id="KW-1185">Reference proteome</keyword>
<gene>
    <name evidence="3" type="ORF">G2W53_030834</name>
</gene>
<feature type="repeat" description="PPR" evidence="2">
    <location>
        <begin position="387"/>
        <end position="421"/>
    </location>
</feature>
<evidence type="ECO:0000256" key="1">
    <source>
        <dbReference type="ARBA" id="ARBA00022737"/>
    </source>
</evidence>
<dbReference type="InterPro" id="IPR011990">
    <property type="entry name" value="TPR-like_helical_dom_sf"/>
</dbReference>
<dbReference type="SUPFAM" id="SSF81901">
    <property type="entry name" value="HCP-like"/>
    <property type="match status" value="1"/>
</dbReference>
<keyword evidence="1" id="KW-0677">Repeat</keyword>
<dbReference type="Gene3D" id="1.25.40.10">
    <property type="entry name" value="Tetratricopeptide repeat domain"/>
    <property type="match status" value="4"/>
</dbReference>
<dbReference type="AlphaFoldDB" id="A0A834T7T1"/>
<dbReference type="NCBIfam" id="TIGR00756">
    <property type="entry name" value="PPR"/>
    <property type="match status" value="6"/>
</dbReference>
<feature type="repeat" description="PPR" evidence="2">
    <location>
        <begin position="317"/>
        <end position="351"/>
    </location>
</feature>
<feature type="repeat" description="PPR" evidence="2">
    <location>
        <begin position="284"/>
        <end position="314"/>
    </location>
</feature>
<dbReference type="InterPro" id="IPR002885">
    <property type="entry name" value="PPR_rpt"/>
</dbReference>
<feature type="repeat" description="PPR" evidence="2">
    <location>
        <begin position="142"/>
        <end position="176"/>
    </location>
</feature>
<sequence length="478" mass="53959">MPNEYATASWLGCAHMTILLKCQVLNYRYVLRCRQFDPLFKRFSSSTNGPSSDELMGRVVPLVDGSNQNSSRNLINVRQTVDDVCRVLENNPWGPVIENAPSVFVEKPQLEIVVGVLRRLKDVKKALQYFRWVEGKTEQAHCPEAYNSLLMVMARSRNFDYLEQILEEMSIAGFGPSNNTCIELVATCIKSQKLREAYGLIETMRKLKFRPAFSAYTTLIGALSASHSRESDLMLSLFHQMQELGYEVTIHLFITLVREFAKEGRVDAALSLLDEMKSNSVSADLVLYNVCIDCFGKVGNVDMAWKFFHEMKAQGPCVYAYNTMIMGYGLAGKFDEAYSLLERQKRKGCIPSIIAYNCILTCLGKKGKLEAALGVQDTMKEVGLFPNIMTVNIMIDRLCKAQRLDEACSIFLELDHKVCTPDAATFCSLIDGLGRYGRVDDAYMLYEQMLDSGQVPNVVVYTSLIRNFFKCGRKEDAH</sequence>
<dbReference type="Pfam" id="PF13812">
    <property type="entry name" value="PPR_3"/>
    <property type="match status" value="1"/>
</dbReference>
<accession>A0A834T7T1</accession>
<dbReference type="InterPro" id="IPR051222">
    <property type="entry name" value="PPR/CCM1_RNA-binding"/>
</dbReference>